<keyword evidence="6" id="KW-0540">Nuclease</keyword>
<dbReference type="InterPro" id="IPR003265">
    <property type="entry name" value="HhH-GPD_domain"/>
</dbReference>
<dbReference type="GO" id="GO:0051539">
    <property type="term" value="F:4 iron, 4 sulfur cluster binding"/>
    <property type="evidence" value="ECO:0007669"/>
    <property type="project" value="UniProtKB-KW"/>
</dbReference>
<dbReference type="PIRSF" id="PIRSF001435">
    <property type="entry name" value="Nth"/>
    <property type="match status" value="1"/>
</dbReference>
<dbReference type="Gene3D" id="1.10.340.30">
    <property type="entry name" value="Hypothetical protein, domain 2"/>
    <property type="match status" value="1"/>
</dbReference>
<dbReference type="SUPFAM" id="SSF48150">
    <property type="entry name" value="DNA-glycosylase"/>
    <property type="match status" value="1"/>
</dbReference>
<keyword evidence="4" id="KW-0411">Iron-sulfur</keyword>
<dbReference type="InterPro" id="IPR011257">
    <property type="entry name" value="DNA_glycosylase"/>
</dbReference>
<evidence type="ECO:0000313" key="7">
    <source>
        <dbReference type="Proteomes" id="UP000477311"/>
    </source>
</evidence>
<dbReference type="SMART" id="SM00478">
    <property type="entry name" value="ENDO3c"/>
    <property type="match status" value="1"/>
</dbReference>
<dbReference type="Pfam" id="PF00730">
    <property type="entry name" value="HhH-GPD"/>
    <property type="match status" value="1"/>
</dbReference>
<gene>
    <name evidence="6" type="ORF">G4L39_01490</name>
</gene>
<keyword evidence="2" id="KW-0479">Metal-binding</keyword>
<dbReference type="Proteomes" id="UP000477311">
    <property type="component" value="Unassembled WGS sequence"/>
</dbReference>
<comment type="caution">
    <text evidence="6">The sequence shown here is derived from an EMBL/GenBank/DDBJ whole genome shotgun (WGS) entry which is preliminary data.</text>
</comment>
<dbReference type="GO" id="GO:0004519">
    <property type="term" value="F:endonuclease activity"/>
    <property type="evidence" value="ECO:0007669"/>
    <property type="project" value="UniProtKB-KW"/>
</dbReference>
<proteinExistence type="predicted"/>
<reference evidence="6 7" key="1">
    <citation type="submission" date="2020-02" db="EMBL/GenBank/DDBJ databases">
        <title>Draft genome sequence of Limisphaera ngatamarikiensis NGM72.4T, a thermophilic Verrucomicrobia grouped in subdivision 3.</title>
        <authorList>
            <person name="Carere C.R."/>
            <person name="Steen J."/>
            <person name="Hugenholtz P."/>
            <person name="Stott M.B."/>
        </authorList>
    </citation>
    <scope>NUCLEOTIDE SEQUENCE [LARGE SCALE GENOMIC DNA]</scope>
    <source>
        <strain evidence="6 7">NGM72.4</strain>
    </source>
</reference>
<protein>
    <submittedName>
        <fullName evidence="6">Endonuclease III domain-containing protein</fullName>
    </submittedName>
</protein>
<evidence type="ECO:0000313" key="6">
    <source>
        <dbReference type="EMBL" id="NGO38072.1"/>
    </source>
</evidence>
<dbReference type="PANTHER" id="PTHR10359:SF19">
    <property type="entry name" value="DNA REPAIR GLYCOSYLASE MJ1434-RELATED"/>
    <property type="match status" value="1"/>
</dbReference>
<dbReference type="GO" id="GO:0006284">
    <property type="term" value="P:base-excision repair"/>
    <property type="evidence" value="ECO:0007669"/>
    <property type="project" value="InterPro"/>
</dbReference>
<keyword evidence="6" id="KW-0255">Endonuclease</keyword>
<keyword evidence="6" id="KW-0378">Hydrolase</keyword>
<evidence type="ECO:0000259" key="5">
    <source>
        <dbReference type="SMART" id="SM00478"/>
    </source>
</evidence>
<name>A0A6M1RTH2_9BACT</name>
<evidence type="ECO:0000256" key="1">
    <source>
        <dbReference type="ARBA" id="ARBA00022485"/>
    </source>
</evidence>
<accession>A0A6M1RTH2</accession>
<feature type="domain" description="HhH-GPD" evidence="5">
    <location>
        <begin position="36"/>
        <end position="184"/>
    </location>
</feature>
<dbReference type="CDD" id="cd00056">
    <property type="entry name" value="ENDO3c"/>
    <property type="match status" value="1"/>
</dbReference>
<evidence type="ECO:0000256" key="2">
    <source>
        <dbReference type="ARBA" id="ARBA00022723"/>
    </source>
</evidence>
<dbReference type="EMBL" id="JAAKYA010000010">
    <property type="protein sequence ID" value="NGO38072.1"/>
    <property type="molecule type" value="Genomic_DNA"/>
</dbReference>
<keyword evidence="1" id="KW-0004">4Fe-4S</keyword>
<dbReference type="InterPro" id="IPR023170">
    <property type="entry name" value="HhH_base_excis_C"/>
</dbReference>
<dbReference type="AlphaFoldDB" id="A0A6M1RTH2"/>
<keyword evidence="3" id="KW-0408">Iron</keyword>
<keyword evidence="7" id="KW-1185">Reference proteome</keyword>
<sequence length="264" mass="29559">MIRDLREVYRRARARFGHQHWWPADTPFEVCVGAILTQNTAWTNVERALANLKGAGLLDPRRLYALPEETLAELLRPAGYFRVKARRLRAFLQVVVEECGGELERLWAGPTAQVRARLLRIPGVGPETADSMLLYAGGHAVFVVDAYTRRIFARHGWYRGSPVWVRAHAEPGDRPASEIPRRPLPLPHPVPPALGYDALQTLCQQALGHKHGAARLDYWQDYHAQLVMIGKHHCRTRQPACDTCPLRELLPEATLQAGGAVLGG</sequence>
<organism evidence="6 7">
    <name type="scientific">Limisphaera ngatamarikiensis</name>
    <dbReference type="NCBI Taxonomy" id="1324935"/>
    <lineage>
        <taxon>Bacteria</taxon>
        <taxon>Pseudomonadati</taxon>
        <taxon>Verrucomicrobiota</taxon>
        <taxon>Verrucomicrobiia</taxon>
        <taxon>Limisphaerales</taxon>
        <taxon>Limisphaeraceae</taxon>
        <taxon>Limisphaera</taxon>
    </lineage>
</organism>
<dbReference type="PANTHER" id="PTHR10359">
    <property type="entry name" value="A/G-SPECIFIC ADENINE GLYCOSYLASE/ENDONUCLEASE III"/>
    <property type="match status" value="1"/>
</dbReference>
<evidence type="ECO:0000256" key="3">
    <source>
        <dbReference type="ARBA" id="ARBA00023004"/>
    </source>
</evidence>
<evidence type="ECO:0000256" key="4">
    <source>
        <dbReference type="ARBA" id="ARBA00023014"/>
    </source>
</evidence>
<dbReference type="Gene3D" id="1.10.1670.10">
    <property type="entry name" value="Helix-hairpin-Helix base-excision DNA repair enzymes (C-terminal)"/>
    <property type="match status" value="1"/>
</dbReference>
<dbReference type="GO" id="GO:0046872">
    <property type="term" value="F:metal ion binding"/>
    <property type="evidence" value="ECO:0007669"/>
    <property type="project" value="UniProtKB-KW"/>
</dbReference>